<feature type="transmembrane region" description="Helical" evidence="10">
    <location>
        <begin position="398"/>
        <end position="416"/>
    </location>
</feature>
<keyword evidence="6" id="KW-0067">ATP-binding</keyword>
<dbReference type="Gene3D" id="1.20.1560.10">
    <property type="entry name" value="ABC transporter type 1, transmembrane domain"/>
    <property type="match status" value="1"/>
</dbReference>
<dbReference type="InterPro" id="IPR027417">
    <property type="entry name" value="P-loop_NTPase"/>
</dbReference>
<comment type="subcellular location">
    <subcellularLocation>
        <location evidence="1">Endomembrane system</location>
        <topology evidence="1">Multi-pass membrane protein</topology>
    </subcellularLocation>
</comment>
<feature type="region of interest" description="Disordered" evidence="9">
    <location>
        <begin position="927"/>
        <end position="953"/>
    </location>
</feature>
<dbReference type="Pfam" id="PF00005">
    <property type="entry name" value="ABC_tran"/>
    <property type="match status" value="1"/>
</dbReference>
<dbReference type="CDD" id="cd18580">
    <property type="entry name" value="ABC_6TM_ABCC_D2"/>
    <property type="match status" value="1"/>
</dbReference>
<evidence type="ECO:0000256" key="9">
    <source>
        <dbReference type="SAM" id="MobiDB-lite"/>
    </source>
</evidence>
<evidence type="ECO:0000256" key="10">
    <source>
        <dbReference type="SAM" id="Phobius"/>
    </source>
</evidence>
<feature type="compositionally biased region" description="Basic residues" evidence="9">
    <location>
        <begin position="1032"/>
        <end position="1041"/>
    </location>
</feature>
<feature type="transmembrane region" description="Helical" evidence="10">
    <location>
        <begin position="487"/>
        <end position="506"/>
    </location>
</feature>
<dbReference type="InterPro" id="IPR032675">
    <property type="entry name" value="LRR_dom_sf"/>
</dbReference>
<name>A0A1V9YPU2_9STRA</name>
<dbReference type="InterPro" id="IPR036640">
    <property type="entry name" value="ABC1_TM_sf"/>
</dbReference>
<feature type="domain" description="ABC transmembrane type-1" evidence="12">
    <location>
        <begin position="398"/>
        <end position="626"/>
    </location>
</feature>
<keyword evidence="3 10" id="KW-0812">Transmembrane</keyword>
<keyword evidence="4" id="KW-0677">Repeat</keyword>
<dbReference type="Proteomes" id="UP000243217">
    <property type="component" value="Unassembled WGS sequence"/>
</dbReference>
<evidence type="ECO:0000256" key="3">
    <source>
        <dbReference type="ARBA" id="ARBA00022692"/>
    </source>
</evidence>
<dbReference type="SUPFAM" id="SSF90123">
    <property type="entry name" value="ABC transporter transmembrane region"/>
    <property type="match status" value="1"/>
</dbReference>
<evidence type="ECO:0000259" key="12">
    <source>
        <dbReference type="PROSITE" id="PS50929"/>
    </source>
</evidence>
<evidence type="ECO:0008006" key="15">
    <source>
        <dbReference type="Google" id="ProtNLM"/>
    </source>
</evidence>
<evidence type="ECO:0000256" key="8">
    <source>
        <dbReference type="ARBA" id="ARBA00023136"/>
    </source>
</evidence>
<reference evidence="13 14" key="1">
    <citation type="journal article" date="2014" name="Genome Biol. Evol.">
        <title>The secreted proteins of Achlya hypogyna and Thraustotheca clavata identify the ancestral oomycete secretome and reveal gene acquisitions by horizontal gene transfer.</title>
        <authorList>
            <person name="Misner I."/>
            <person name="Blouin N."/>
            <person name="Leonard G."/>
            <person name="Richards T.A."/>
            <person name="Lane C.E."/>
        </authorList>
    </citation>
    <scope>NUCLEOTIDE SEQUENCE [LARGE SCALE GENOMIC DNA]</scope>
    <source>
        <strain evidence="13 14">ATCC 34112</strain>
    </source>
</reference>
<dbReference type="PANTHER" id="PTHR24223">
    <property type="entry name" value="ATP-BINDING CASSETTE SUB-FAMILY C"/>
    <property type="match status" value="1"/>
</dbReference>
<dbReference type="PROSITE" id="PS50929">
    <property type="entry name" value="ABC_TM1F"/>
    <property type="match status" value="1"/>
</dbReference>
<dbReference type="GO" id="GO:0016887">
    <property type="term" value="F:ATP hydrolysis activity"/>
    <property type="evidence" value="ECO:0007669"/>
    <property type="project" value="InterPro"/>
</dbReference>
<dbReference type="Pfam" id="PF14580">
    <property type="entry name" value="LRR_9"/>
    <property type="match status" value="1"/>
</dbReference>
<feature type="region of interest" description="Disordered" evidence="9">
    <location>
        <begin position="1002"/>
        <end position="1042"/>
    </location>
</feature>
<dbReference type="InterPro" id="IPR011527">
    <property type="entry name" value="ABC1_TM_dom"/>
</dbReference>
<dbReference type="PROSITE" id="PS51450">
    <property type="entry name" value="LRR"/>
    <property type="match status" value="1"/>
</dbReference>
<feature type="compositionally biased region" description="Basic and acidic residues" evidence="9">
    <location>
        <begin position="1021"/>
        <end position="1031"/>
    </location>
</feature>
<dbReference type="STRING" id="74557.A0A1V9YPU2"/>
<dbReference type="PANTHER" id="PTHR24223:SF443">
    <property type="entry name" value="MULTIDRUG-RESISTANCE LIKE PROTEIN 1, ISOFORM I"/>
    <property type="match status" value="1"/>
</dbReference>
<feature type="compositionally biased region" description="Pro residues" evidence="9">
    <location>
        <begin position="936"/>
        <end position="950"/>
    </location>
</feature>
<dbReference type="Pfam" id="PF00664">
    <property type="entry name" value="ABC_membrane"/>
    <property type="match status" value="1"/>
</dbReference>
<proteinExistence type="predicted"/>
<evidence type="ECO:0000256" key="7">
    <source>
        <dbReference type="ARBA" id="ARBA00022989"/>
    </source>
</evidence>
<dbReference type="AlphaFoldDB" id="A0A1V9YPU2"/>
<evidence type="ECO:0000256" key="4">
    <source>
        <dbReference type="ARBA" id="ARBA00022737"/>
    </source>
</evidence>
<gene>
    <name evidence="13" type="ORF">THRCLA_10433</name>
</gene>
<dbReference type="GO" id="GO:0005524">
    <property type="term" value="F:ATP binding"/>
    <property type="evidence" value="ECO:0007669"/>
    <property type="project" value="UniProtKB-KW"/>
</dbReference>
<dbReference type="InterPro" id="IPR003439">
    <property type="entry name" value="ABC_transporter-like_ATP-bd"/>
</dbReference>
<organism evidence="13 14">
    <name type="scientific">Thraustotheca clavata</name>
    <dbReference type="NCBI Taxonomy" id="74557"/>
    <lineage>
        <taxon>Eukaryota</taxon>
        <taxon>Sar</taxon>
        <taxon>Stramenopiles</taxon>
        <taxon>Oomycota</taxon>
        <taxon>Saprolegniomycetes</taxon>
        <taxon>Saprolegniales</taxon>
        <taxon>Achlyaceae</taxon>
        <taxon>Thraustotheca</taxon>
    </lineage>
</organism>
<dbReference type="Gene3D" id="3.40.50.300">
    <property type="entry name" value="P-loop containing nucleotide triphosphate hydrolases"/>
    <property type="match status" value="1"/>
</dbReference>
<dbReference type="SUPFAM" id="SSF52058">
    <property type="entry name" value="L domain-like"/>
    <property type="match status" value="1"/>
</dbReference>
<evidence type="ECO:0000259" key="11">
    <source>
        <dbReference type="PROSITE" id="PS50893"/>
    </source>
</evidence>
<evidence type="ECO:0000256" key="1">
    <source>
        <dbReference type="ARBA" id="ARBA00004127"/>
    </source>
</evidence>
<dbReference type="EMBL" id="JNBS01003377">
    <property type="protein sequence ID" value="OQR87721.1"/>
    <property type="molecule type" value="Genomic_DNA"/>
</dbReference>
<feature type="transmembrane region" description="Helical" evidence="10">
    <location>
        <begin position="457"/>
        <end position="480"/>
    </location>
</feature>
<evidence type="ECO:0000256" key="6">
    <source>
        <dbReference type="ARBA" id="ARBA00022840"/>
    </source>
</evidence>
<evidence type="ECO:0000256" key="2">
    <source>
        <dbReference type="ARBA" id="ARBA00022448"/>
    </source>
</evidence>
<keyword evidence="7 10" id="KW-1133">Transmembrane helix</keyword>
<feature type="domain" description="ABC transporter" evidence="11">
    <location>
        <begin position="31"/>
        <end position="245"/>
    </location>
</feature>
<dbReference type="PROSITE" id="PS50893">
    <property type="entry name" value="ABC_TRANSPORTER_2"/>
    <property type="match status" value="1"/>
</dbReference>
<keyword evidence="14" id="KW-1185">Reference proteome</keyword>
<evidence type="ECO:0000313" key="13">
    <source>
        <dbReference type="EMBL" id="OQR87721.1"/>
    </source>
</evidence>
<dbReference type="GO" id="GO:0012505">
    <property type="term" value="C:endomembrane system"/>
    <property type="evidence" value="ECO:0007669"/>
    <property type="project" value="UniProtKB-SubCell"/>
</dbReference>
<dbReference type="Gene3D" id="3.80.10.10">
    <property type="entry name" value="Ribonuclease Inhibitor"/>
    <property type="match status" value="1"/>
</dbReference>
<keyword evidence="5" id="KW-0547">Nucleotide-binding</keyword>
<evidence type="ECO:0000256" key="5">
    <source>
        <dbReference type="ARBA" id="ARBA00022741"/>
    </source>
</evidence>
<dbReference type="SUPFAM" id="SSF52540">
    <property type="entry name" value="P-loop containing nucleoside triphosphate hydrolases"/>
    <property type="match status" value="1"/>
</dbReference>
<dbReference type="GO" id="GO:0140359">
    <property type="term" value="F:ABC-type transporter activity"/>
    <property type="evidence" value="ECO:0007669"/>
    <property type="project" value="InterPro"/>
</dbReference>
<sequence>GLSEKDPSAITTSNELTTSQYQHFAKNEIDVAIENGSFGWDADKPVFTALNLNMKRGESVVLHGIDGQGKTSLCSALLGELDLYEGSVFIGGRVAYCSQDPWVQHTTIQDSILFGKPYEHKKYMMVLEACMINEDLRTFRYGDKTIASMLSLQQKAKVCLARACYNDADIYILDMNEMMDVPLFQSCVLGLLRNKTVLLVSLNPDIINSKSIDRSVELIDGQLVTTNQNAHRAKVAAMALPALAAHKGFWEEQHAALEQDTSTVFHYRPHDSLMSPSLRSPYAMYMEELTFSSIEDSPADHHHDRLEPAVFWKYFDSAGWFLVFFMLLVQCLWQFLQVLSDLWLSHWCTTQRLVDEHKFVDPLNRTALNETMIAFPGHDVDASLSSSSFAFASYHMEVYSILAGASIIMVVFRTIITSCAGLRASQNLFNQLFNVATQSFLSIFNHDMLAIDTKLPFALGAFLANLFIALFALGTSFVYLKIAALPMLLVLYGYYYVSAFYINPIRDLERLTRTTRSPHLHFVSEVVTGTVLVRAFGPKQVRRFHRMHQSQVNAVQEASYTQETLMQWFSLRMQLLHAMLVLFMLVALLSLRHTLSPGIVGLIFNYALLAPPHVEFLVSIWSTVAASLGSVGRLMEASANPTCNPVPVSPSKVKAPFYADISKSEEDNPFGDLTQDKLRQISGKQDLAKVTCLEMTIDTVKQSVEALGELLPSLLQLKLHQSVLHSFRDLGTSLHSLQVLWVECSGVKDLDGIGALTGLRELYLKGNEIVDISPLSMHDELSIVDLENNQVFDIIQIEQLGLCPQLSALKLLGNPVARIPQYRPIVVNYIPHLKSLDDKAITSIDCINVTTGMIDEALQFDHTINAPSPNVVVPESPSRPNSAAKSSFDMLLDAAKDHHSSELTHGTDVVFAGNVTTALRRRSHEHYSQAIDSPCKRPPTPLSNFPPRPSTPVHRESITATLDRACQLDLSSRLSSKSRDSILHELKAWKLENTVGLVDTPSIKHKCKQRPHTSGGPSRSKVVDAAKDTPCRRHSRSSPKKHTVEILVLDDHNTESEVPTYSGLHHEWGSELLALSPRIEPQAIPSFNKKHFDDSDSDSEDETRPQSRTSRKLGLFNVGESLNAIDEWTERLTSAEDGPLSVAPPTERCKTPKPKEASLYEQFDDAALVAILQGKNKSLLHHLKSKESFRSFFNGIASTRMESVLRQAYGDGEKMQKRLLLMQGRMQDKK</sequence>
<keyword evidence="2" id="KW-0813">Transport</keyword>
<keyword evidence="8 10" id="KW-0472">Membrane</keyword>
<feature type="non-terminal residue" evidence="13">
    <location>
        <position position="1"/>
    </location>
</feature>
<accession>A0A1V9YPU2</accession>
<feature type="transmembrane region" description="Helical" evidence="10">
    <location>
        <begin position="575"/>
        <end position="595"/>
    </location>
</feature>
<protein>
    <recommendedName>
        <fullName evidence="15">ATP-binding Cassette (ABC) Superfamily</fullName>
    </recommendedName>
</protein>
<dbReference type="InterPro" id="IPR050173">
    <property type="entry name" value="ABC_transporter_C-like"/>
</dbReference>
<evidence type="ECO:0000313" key="14">
    <source>
        <dbReference type="Proteomes" id="UP000243217"/>
    </source>
</evidence>
<comment type="caution">
    <text evidence="13">The sequence shown here is derived from an EMBL/GenBank/DDBJ whole genome shotgun (WGS) entry which is preliminary data.</text>
</comment>
<feature type="region of interest" description="Disordered" evidence="9">
    <location>
        <begin position="1086"/>
        <end position="1112"/>
    </location>
</feature>
<dbReference type="InterPro" id="IPR001611">
    <property type="entry name" value="Leu-rich_rpt"/>
</dbReference>
<dbReference type="InterPro" id="IPR044726">
    <property type="entry name" value="ABCC_6TM_D2"/>
</dbReference>
<dbReference type="OrthoDB" id="201275at2759"/>
<dbReference type="GO" id="GO:0016020">
    <property type="term" value="C:membrane"/>
    <property type="evidence" value="ECO:0007669"/>
    <property type="project" value="InterPro"/>
</dbReference>